<comment type="caution">
    <text evidence="4">The sequence shown here is derived from an EMBL/GenBank/DDBJ whole genome shotgun (WGS) entry which is preliminary data.</text>
</comment>
<accession>A0AAD8TWE7</accession>
<dbReference type="Gene3D" id="3.30.710.10">
    <property type="entry name" value="Potassium Channel Kv1.1, Chain A"/>
    <property type="match status" value="1"/>
</dbReference>
<dbReference type="Pfam" id="PF24570">
    <property type="entry name" value="BACK_BPM_SPOP"/>
    <property type="match status" value="1"/>
</dbReference>
<name>A0AAD8TWE7_LOLMU</name>
<dbReference type="GO" id="GO:0016567">
    <property type="term" value="P:protein ubiquitination"/>
    <property type="evidence" value="ECO:0007669"/>
    <property type="project" value="InterPro"/>
</dbReference>
<comment type="pathway">
    <text evidence="1">Protein modification; protein ubiquitination.</text>
</comment>
<dbReference type="PANTHER" id="PTHR26379:SF187">
    <property type="entry name" value="OS07G0655300 PROTEIN"/>
    <property type="match status" value="1"/>
</dbReference>
<proteinExistence type="inferred from homology"/>
<gene>
    <name evidence="4" type="ORF">QYE76_010170</name>
</gene>
<reference evidence="4" key="1">
    <citation type="submission" date="2023-07" db="EMBL/GenBank/DDBJ databases">
        <title>A chromosome-level genome assembly of Lolium multiflorum.</title>
        <authorList>
            <person name="Chen Y."/>
            <person name="Copetti D."/>
            <person name="Kolliker R."/>
            <person name="Studer B."/>
        </authorList>
    </citation>
    <scope>NUCLEOTIDE SEQUENCE</scope>
    <source>
        <strain evidence="4">02402/16</strain>
        <tissue evidence="4">Leaf</tissue>
    </source>
</reference>
<feature type="domain" description="BPM/SPOP BACK" evidence="3">
    <location>
        <begin position="33"/>
        <end position="61"/>
    </location>
</feature>
<dbReference type="InterPro" id="IPR011333">
    <property type="entry name" value="SKP1/BTB/POZ_sf"/>
</dbReference>
<evidence type="ECO:0000313" key="4">
    <source>
        <dbReference type="EMBL" id="KAK1693473.1"/>
    </source>
</evidence>
<organism evidence="4 5">
    <name type="scientific">Lolium multiflorum</name>
    <name type="common">Italian ryegrass</name>
    <name type="synonym">Lolium perenne subsp. multiflorum</name>
    <dbReference type="NCBI Taxonomy" id="4521"/>
    <lineage>
        <taxon>Eukaryota</taxon>
        <taxon>Viridiplantae</taxon>
        <taxon>Streptophyta</taxon>
        <taxon>Embryophyta</taxon>
        <taxon>Tracheophyta</taxon>
        <taxon>Spermatophyta</taxon>
        <taxon>Magnoliopsida</taxon>
        <taxon>Liliopsida</taxon>
        <taxon>Poales</taxon>
        <taxon>Poaceae</taxon>
        <taxon>BOP clade</taxon>
        <taxon>Pooideae</taxon>
        <taxon>Poodae</taxon>
        <taxon>Poeae</taxon>
        <taxon>Poeae Chloroplast Group 2 (Poeae type)</taxon>
        <taxon>Loliodinae</taxon>
        <taxon>Loliinae</taxon>
        <taxon>Lolium</taxon>
    </lineage>
</organism>
<keyword evidence="5" id="KW-1185">Reference proteome</keyword>
<dbReference type="InterPro" id="IPR045005">
    <property type="entry name" value="BPM1-6"/>
</dbReference>
<dbReference type="EMBL" id="JAUUTY010000001">
    <property type="protein sequence ID" value="KAK1693473.1"/>
    <property type="molecule type" value="Genomic_DNA"/>
</dbReference>
<dbReference type="InterPro" id="IPR056423">
    <property type="entry name" value="BACK_BPM_SPOP"/>
</dbReference>
<protein>
    <recommendedName>
        <fullName evidence="3">BPM/SPOP BACK domain-containing protein</fullName>
    </recommendedName>
</protein>
<evidence type="ECO:0000259" key="3">
    <source>
        <dbReference type="Pfam" id="PF24570"/>
    </source>
</evidence>
<sequence length="85" mass="9694">MAQHLLVAADQYGMERLKLLYEDNICKSISLGTVDNILALAELHNCNNLKDDCIDFLISSYTIFGVLYLDTKKIAEDTEIFDMKF</sequence>
<comment type="similarity">
    <text evidence="2">Belongs to the Tdpoz family.</text>
</comment>
<dbReference type="AlphaFoldDB" id="A0AAD8TWE7"/>
<dbReference type="PANTHER" id="PTHR26379">
    <property type="entry name" value="BTB/POZ AND MATH DOMAIN-CONTAINING PROTEIN 1"/>
    <property type="match status" value="1"/>
</dbReference>
<evidence type="ECO:0000313" key="5">
    <source>
        <dbReference type="Proteomes" id="UP001231189"/>
    </source>
</evidence>
<evidence type="ECO:0000256" key="1">
    <source>
        <dbReference type="ARBA" id="ARBA00004906"/>
    </source>
</evidence>
<dbReference type="Proteomes" id="UP001231189">
    <property type="component" value="Unassembled WGS sequence"/>
</dbReference>
<evidence type="ECO:0000256" key="2">
    <source>
        <dbReference type="ARBA" id="ARBA00010846"/>
    </source>
</evidence>